<dbReference type="GO" id="GO:0005829">
    <property type="term" value="C:cytosol"/>
    <property type="evidence" value="ECO:0007669"/>
    <property type="project" value="TreeGrafter"/>
</dbReference>
<dbReference type="AlphaFoldDB" id="A0A0B0EJU7"/>
<dbReference type="GO" id="GO:0008714">
    <property type="term" value="F:AMP nucleosidase activity"/>
    <property type="evidence" value="ECO:0007669"/>
    <property type="project" value="UniProtKB-EC"/>
</dbReference>
<evidence type="ECO:0000256" key="3">
    <source>
        <dbReference type="ARBA" id="ARBA00031983"/>
    </source>
</evidence>
<evidence type="ECO:0000256" key="1">
    <source>
        <dbReference type="ARBA" id="ARBA00000274"/>
    </source>
</evidence>
<dbReference type="InterPro" id="IPR005269">
    <property type="entry name" value="LOG"/>
</dbReference>
<dbReference type="PANTHER" id="PTHR43393">
    <property type="entry name" value="CYTOKININ RIBOSIDE 5'-MONOPHOSPHATE PHOSPHORIBOHYDROLASE"/>
    <property type="match status" value="1"/>
</dbReference>
<dbReference type="PATRIC" id="fig|237368.3.peg.3127"/>
<dbReference type="GO" id="GO:0009691">
    <property type="term" value="P:cytokinin biosynthetic process"/>
    <property type="evidence" value="ECO:0007669"/>
    <property type="project" value="InterPro"/>
</dbReference>
<evidence type="ECO:0000313" key="5">
    <source>
        <dbReference type="Proteomes" id="UP000030652"/>
    </source>
</evidence>
<gene>
    <name evidence="4" type="ORF">SCABRO_02886</name>
</gene>
<dbReference type="NCBIfam" id="TIGR00730">
    <property type="entry name" value="Rossman fold protein, TIGR00730 family"/>
    <property type="match status" value="1"/>
</dbReference>
<evidence type="ECO:0000256" key="2">
    <source>
        <dbReference type="ARBA" id="ARBA00011985"/>
    </source>
</evidence>
<name>A0A0B0EJU7_9BACT</name>
<dbReference type="PANTHER" id="PTHR43393:SF2">
    <property type="entry name" value="CYTOKININ RIBOSIDE 5'-MONOPHOSPHATE PHOSPHORIBOHYDROLASE"/>
    <property type="match status" value="1"/>
</dbReference>
<dbReference type="eggNOG" id="COG1611">
    <property type="taxonomic scope" value="Bacteria"/>
</dbReference>
<organism evidence="4 5">
    <name type="scientific">Candidatus Scalindua brodae</name>
    <dbReference type="NCBI Taxonomy" id="237368"/>
    <lineage>
        <taxon>Bacteria</taxon>
        <taxon>Pseudomonadati</taxon>
        <taxon>Planctomycetota</taxon>
        <taxon>Candidatus Brocadiia</taxon>
        <taxon>Candidatus Brocadiales</taxon>
        <taxon>Candidatus Scalinduaceae</taxon>
        <taxon>Candidatus Scalindua</taxon>
    </lineage>
</organism>
<dbReference type="EC" id="3.2.2.4" evidence="2"/>
<dbReference type="InterPro" id="IPR031100">
    <property type="entry name" value="LOG_fam"/>
</dbReference>
<comment type="caution">
    <text evidence="4">The sequence shown here is derived from an EMBL/GenBank/DDBJ whole genome shotgun (WGS) entry which is preliminary data.</text>
</comment>
<dbReference type="Pfam" id="PF03641">
    <property type="entry name" value="Lysine_decarbox"/>
    <property type="match status" value="1"/>
</dbReference>
<proteinExistence type="predicted"/>
<comment type="catalytic activity">
    <reaction evidence="1">
        <text>AMP + H2O = D-ribose 5-phosphate + adenine</text>
        <dbReference type="Rhea" id="RHEA:20129"/>
        <dbReference type="ChEBI" id="CHEBI:15377"/>
        <dbReference type="ChEBI" id="CHEBI:16708"/>
        <dbReference type="ChEBI" id="CHEBI:78346"/>
        <dbReference type="ChEBI" id="CHEBI:456215"/>
        <dbReference type="EC" id="3.2.2.4"/>
    </reaction>
</comment>
<reference evidence="4 5" key="1">
    <citation type="submission" date="2014-10" db="EMBL/GenBank/DDBJ databases">
        <title>Draft genome of anammox bacterium scalindua brodae, obtained using differential coverage binning of sequence data from two enrichment reactors.</title>
        <authorList>
            <person name="Speth D.R."/>
            <person name="Russ L."/>
            <person name="Kartal B."/>
            <person name="Op den Camp H.J."/>
            <person name="Dutilh B.E."/>
            <person name="Jetten M.S."/>
        </authorList>
    </citation>
    <scope>NUCLEOTIDE SEQUENCE [LARGE SCALE GENOMIC DNA]</scope>
    <source>
        <strain evidence="4">RU1</strain>
    </source>
</reference>
<dbReference type="Proteomes" id="UP000030652">
    <property type="component" value="Unassembled WGS sequence"/>
</dbReference>
<dbReference type="InterPro" id="IPR052341">
    <property type="entry name" value="LOG_family_nucleotidases"/>
</dbReference>
<evidence type="ECO:0000313" key="4">
    <source>
        <dbReference type="EMBL" id="KHE91373.1"/>
    </source>
</evidence>
<dbReference type="EMBL" id="JRYO01000204">
    <property type="protein sequence ID" value="KHE91373.1"/>
    <property type="molecule type" value="Genomic_DNA"/>
</dbReference>
<dbReference type="Gene3D" id="3.40.50.450">
    <property type="match status" value="1"/>
</dbReference>
<accession>A0A0B0EJU7</accession>
<protein>
    <recommendedName>
        <fullName evidence="3">AMP nucleosidase</fullName>
        <ecNumber evidence="2">3.2.2.4</ecNumber>
    </recommendedName>
    <alternativeName>
        <fullName evidence="3">AMP nucleosidase</fullName>
    </alternativeName>
</protein>
<dbReference type="SUPFAM" id="SSF102405">
    <property type="entry name" value="MCP/YpsA-like"/>
    <property type="match status" value="1"/>
</dbReference>
<sequence>MKNEKKREYKTGRGDIDKIIADLAKACHPDDNVDLIEEMLTTIAKLGIESNDRGDLKLINMALKELRYASKIFTSYRNERKVVIFGSARSRKDSDEYKMAEKFSKLIVENGFKVITGGGPGIMEAGNKGAGREDSFSLNIKLPFEQKHNPYIAGDKKAISFKYFFNRKLFFLKESDATVLFPGGFGTLDEGFENLTLVQTGKSKPRPIILIEPPGSQYWNHWIDFVTKILVERGFISHNDMGLFIHVNTVEKAIDEILQFYRVYHSIRFVGDKTVLRLNKPLSSKDINKLNKKYCRILRSGKIEASGSLPAEQESKEFLDLPRLVMDFDRHNFGEFHEMLRFLNTLGR</sequence>